<keyword evidence="3" id="KW-1185">Reference proteome</keyword>
<evidence type="ECO:0000313" key="3">
    <source>
        <dbReference type="Proteomes" id="UP000000226"/>
    </source>
</evidence>
<sequence>MYMYLHQQYLVSDVYSENEEEEDEEAEMQVHQQRPPTRKRAWLVDITDEQGKRNTKQLRTNDVWHLPPNERILVKWNNEGQPIADDGALLNMFLGSIARNHNAFPISYSSWRKIPKVYKEDILKNTIQTVLKAKFDIHSDVHINHVLKSLNTKWRDHRQELWHQRNDRTRTRDELIAMAPEGINRDHWALFVDYRLNSKTKENALKNKENRTKQTIAHTGGSLQGKEMK</sequence>
<dbReference type="PANTHER" id="PTHR33144">
    <property type="entry name" value="OS10G0409366 PROTEIN-RELATED"/>
    <property type="match status" value="1"/>
</dbReference>
<evidence type="ECO:0000256" key="1">
    <source>
        <dbReference type="SAM" id="MobiDB-lite"/>
    </source>
</evidence>
<dbReference type="STRING" id="3885.V7B4X3"/>
<accession>V7B4X3</accession>
<evidence type="ECO:0000313" key="2">
    <source>
        <dbReference type="EMBL" id="ESW12854.1"/>
    </source>
</evidence>
<dbReference type="AlphaFoldDB" id="V7B4X3"/>
<dbReference type="OrthoDB" id="1065805at2759"/>
<dbReference type="EMBL" id="CM002295">
    <property type="protein sequence ID" value="ESW12854.1"/>
    <property type="molecule type" value="Genomic_DNA"/>
</dbReference>
<gene>
    <name evidence="2" type="ORF">PHAVU_008G147600g</name>
</gene>
<feature type="compositionally biased region" description="Basic and acidic residues" evidence="1">
    <location>
        <begin position="203"/>
        <end position="212"/>
    </location>
</feature>
<dbReference type="PANTHER" id="PTHR33144:SF45">
    <property type="entry name" value="TRANSPOSASE TNP1_EN_SPM-LIKE DOMAIN-CONTAINING PROTEIN"/>
    <property type="match status" value="1"/>
</dbReference>
<reference evidence="3" key="1">
    <citation type="journal article" date="2014" name="Nat. Genet.">
        <title>A reference genome for common bean and genome-wide analysis of dual domestications.</title>
        <authorList>
            <person name="Schmutz J."/>
            <person name="McClean P.E."/>
            <person name="Mamidi S."/>
            <person name="Wu G.A."/>
            <person name="Cannon S.B."/>
            <person name="Grimwood J."/>
            <person name="Jenkins J."/>
            <person name="Shu S."/>
            <person name="Song Q."/>
            <person name="Chavarro C."/>
            <person name="Torres-Torres M."/>
            <person name="Geffroy V."/>
            <person name="Moghaddam S.M."/>
            <person name="Gao D."/>
            <person name="Abernathy B."/>
            <person name="Barry K."/>
            <person name="Blair M."/>
            <person name="Brick M.A."/>
            <person name="Chovatia M."/>
            <person name="Gepts P."/>
            <person name="Goodstein D.M."/>
            <person name="Gonzales M."/>
            <person name="Hellsten U."/>
            <person name="Hyten D.L."/>
            <person name="Jia G."/>
            <person name="Kelly J.D."/>
            <person name="Kudrna D."/>
            <person name="Lee R."/>
            <person name="Richard M.M."/>
            <person name="Miklas P.N."/>
            <person name="Osorno J.M."/>
            <person name="Rodrigues J."/>
            <person name="Thareau V."/>
            <person name="Urrea C.A."/>
            <person name="Wang M."/>
            <person name="Yu Y."/>
            <person name="Zhang M."/>
            <person name="Wing R.A."/>
            <person name="Cregan P.B."/>
            <person name="Rokhsar D.S."/>
            <person name="Jackson S.A."/>
        </authorList>
    </citation>
    <scope>NUCLEOTIDE SEQUENCE [LARGE SCALE GENOMIC DNA]</scope>
    <source>
        <strain evidence="3">cv. G19833</strain>
    </source>
</reference>
<name>V7B4X3_PHAVU</name>
<feature type="region of interest" description="Disordered" evidence="1">
    <location>
        <begin position="203"/>
        <end position="229"/>
    </location>
</feature>
<dbReference type="OMA" id="KSFAWIR"/>
<dbReference type="Proteomes" id="UP000000226">
    <property type="component" value="Chromosome 8"/>
</dbReference>
<dbReference type="Gramene" id="ESW12854">
    <property type="protein sequence ID" value="ESW12854"/>
    <property type="gene ID" value="PHAVU_008G147600g"/>
</dbReference>
<proteinExistence type="predicted"/>
<feature type="non-terminal residue" evidence="2">
    <location>
        <position position="229"/>
    </location>
</feature>
<protein>
    <submittedName>
        <fullName evidence="2">Uncharacterized protein</fullName>
    </submittedName>
</protein>
<organism evidence="2 3">
    <name type="scientific">Phaseolus vulgaris</name>
    <name type="common">Kidney bean</name>
    <name type="synonym">French bean</name>
    <dbReference type="NCBI Taxonomy" id="3885"/>
    <lineage>
        <taxon>Eukaryota</taxon>
        <taxon>Viridiplantae</taxon>
        <taxon>Streptophyta</taxon>
        <taxon>Embryophyta</taxon>
        <taxon>Tracheophyta</taxon>
        <taxon>Spermatophyta</taxon>
        <taxon>Magnoliopsida</taxon>
        <taxon>eudicotyledons</taxon>
        <taxon>Gunneridae</taxon>
        <taxon>Pentapetalae</taxon>
        <taxon>rosids</taxon>
        <taxon>fabids</taxon>
        <taxon>Fabales</taxon>
        <taxon>Fabaceae</taxon>
        <taxon>Papilionoideae</taxon>
        <taxon>50 kb inversion clade</taxon>
        <taxon>NPAAA clade</taxon>
        <taxon>indigoferoid/millettioid clade</taxon>
        <taxon>Phaseoleae</taxon>
        <taxon>Phaseolus</taxon>
    </lineage>
</organism>